<dbReference type="RefSeq" id="WP_020936015.1">
    <property type="nucleotide sequence ID" value="NC_021921.1"/>
</dbReference>
<proteinExistence type="predicted"/>
<name>S6D7Q0_9EURY</name>
<keyword evidence="3" id="KW-1185">Reference proteome</keyword>
<gene>
    <name evidence="2" type="ORF">HTIA_0701</name>
</gene>
<dbReference type="AlphaFoldDB" id="S6D7Q0"/>
<dbReference type="Proteomes" id="UP000015381">
    <property type="component" value="Chromosome I"/>
</dbReference>
<dbReference type="EMBL" id="HF571520">
    <property type="protein sequence ID" value="CCQ32841.1"/>
    <property type="molecule type" value="Genomic_DNA"/>
</dbReference>
<dbReference type="KEGG" id="hti:HTIA_0701"/>
<accession>S6D7Q0</accession>
<dbReference type="HOGENOM" id="CLU_3056986_0_0_2"/>
<dbReference type="OrthoDB" id="284080at2157"/>
<feature type="region of interest" description="Disordered" evidence="1">
    <location>
        <begin position="1"/>
        <end position="23"/>
    </location>
</feature>
<dbReference type="GeneID" id="79194145"/>
<evidence type="ECO:0000313" key="2">
    <source>
        <dbReference type="EMBL" id="CCQ32841.1"/>
    </source>
</evidence>
<evidence type="ECO:0000256" key="1">
    <source>
        <dbReference type="SAM" id="MobiDB-lite"/>
    </source>
</evidence>
<feature type="compositionally biased region" description="Basic and acidic residues" evidence="1">
    <location>
        <begin position="1"/>
        <end position="17"/>
    </location>
</feature>
<reference evidence="2 3" key="1">
    <citation type="journal article" date="2014" name="Environ. Microbiol.">
        <title>Halorhabdus tiamatea: proteogenomics and glycosidase activity measurements identify the first cultivated euryarchaeon from a deep-sea anoxic brine lake as potential polysaccharide degrader.</title>
        <authorList>
            <person name="Werner J."/>
            <person name="Ferrer M."/>
            <person name="Michel G."/>
            <person name="Mann A.J."/>
            <person name="Huang S."/>
            <person name="Juarez S."/>
            <person name="Ciordia S."/>
            <person name="Albar J.P."/>
            <person name="Alcaide M."/>
            <person name="La Cono V."/>
            <person name="Yakimov M.M."/>
            <person name="Antunes A."/>
            <person name="Taborda M."/>
            <person name="Da Costa M.S."/>
            <person name="Amann R.I."/>
            <person name="Gloeckner F.O."/>
            <person name="Golyshina O.V."/>
            <person name="Golyshin P.N."/>
            <person name="Teeling H."/>
        </authorList>
    </citation>
    <scope>NUCLEOTIDE SEQUENCE [LARGE SCALE GENOMIC DNA]</scope>
    <source>
        <strain evidence="3">SARL4B</strain>
    </source>
</reference>
<evidence type="ECO:0000313" key="3">
    <source>
        <dbReference type="Proteomes" id="UP000015381"/>
    </source>
</evidence>
<sequence length="50" mass="5734">MSDDDFSIHDDDCEKQESGWMPVSDLPDEVTSMDDLDCACWEEYDSIAEI</sequence>
<organism evidence="2 3">
    <name type="scientific">Halorhabdus tiamatea SARL4B</name>
    <dbReference type="NCBI Taxonomy" id="1033806"/>
    <lineage>
        <taxon>Archaea</taxon>
        <taxon>Methanobacteriati</taxon>
        <taxon>Methanobacteriota</taxon>
        <taxon>Stenosarchaea group</taxon>
        <taxon>Halobacteria</taxon>
        <taxon>Halobacteriales</taxon>
        <taxon>Haloarculaceae</taxon>
        <taxon>Halorhabdus</taxon>
    </lineage>
</organism>
<protein>
    <submittedName>
        <fullName evidence="2">Uncharacterized protein</fullName>
    </submittedName>
</protein>